<dbReference type="PATRIC" id="fig|285473.5.peg.2126"/>
<gene>
    <name evidence="6" type="primary">ywtF_2</name>
    <name evidence="6" type="ORF">A4G23_02046</name>
</gene>
<dbReference type="Pfam" id="PF03816">
    <property type="entry name" value="LytR_cpsA_psr"/>
    <property type="match status" value="1"/>
</dbReference>
<dbReference type="PANTHER" id="PTHR33392">
    <property type="entry name" value="POLYISOPRENYL-TEICHOIC ACID--PEPTIDOGLYCAN TEICHOIC ACID TRANSFERASE TAGU"/>
    <property type="match status" value="1"/>
</dbReference>
<dbReference type="InterPro" id="IPR004474">
    <property type="entry name" value="LytR_CpsA_psr"/>
</dbReference>
<name>A0A1D8G174_9ACTN</name>
<feature type="transmembrane region" description="Helical" evidence="3">
    <location>
        <begin position="154"/>
        <end position="177"/>
    </location>
</feature>
<comment type="similarity">
    <text evidence="1">Belongs to the LytR/CpsA/Psr (LCP) family.</text>
</comment>
<dbReference type="EMBL" id="CP017316">
    <property type="protein sequence ID" value="AOT59210.1"/>
    <property type="molecule type" value="Genomic_DNA"/>
</dbReference>
<accession>A0A1D8G174</accession>
<dbReference type="STRING" id="285473.A4G23_02046"/>
<feature type="domain" description="LytR/CpsA/Psr regulator C-terminal" evidence="5">
    <location>
        <begin position="511"/>
        <end position="602"/>
    </location>
</feature>
<evidence type="ECO:0000313" key="6">
    <source>
        <dbReference type="EMBL" id="AOT59210.1"/>
    </source>
</evidence>
<evidence type="ECO:0000259" key="4">
    <source>
        <dbReference type="Pfam" id="PF03816"/>
    </source>
</evidence>
<feature type="compositionally biased region" description="Basic residues" evidence="2">
    <location>
        <begin position="138"/>
        <end position="151"/>
    </location>
</feature>
<organism evidence="6 7">
    <name type="scientific">Streptomyces rubrolavendulae</name>
    <dbReference type="NCBI Taxonomy" id="285473"/>
    <lineage>
        <taxon>Bacteria</taxon>
        <taxon>Bacillati</taxon>
        <taxon>Actinomycetota</taxon>
        <taxon>Actinomycetes</taxon>
        <taxon>Kitasatosporales</taxon>
        <taxon>Streptomycetaceae</taxon>
        <taxon>Streptomyces</taxon>
    </lineage>
</organism>
<feature type="region of interest" description="Disordered" evidence="2">
    <location>
        <begin position="1"/>
        <end position="151"/>
    </location>
</feature>
<protein>
    <submittedName>
        <fullName evidence="6">Putative transcriptional regulator YwtF</fullName>
    </submittedName>
</protein>
<dbReference type="AlphaFoldDB" id="A0A1D8G174"/>
<dbReference type="InterPro" id="IPR027381">
    <property type="entry name" value="LytR/CpsA/Psr_C"/>
</dbReference>
<dbReference type="NCBIfam" id="TIGR00350">
    <property type="entry name" value="lytR_cpsA_psr"/>
    <property type="match status" value="1"/>
</dbReference>
<reference evidence="6 7" key="1">
    <citation type="submission" date="2016-09" db="EMBL/GenBank/DDBJ databases">
        <title>Streptomyces rubrolavendulae MJM4426 Genome sequencing and assembly.</title>
        <authorList>
            <person name="Kim J.-G."/>
        </authorList>
    </citation>
    <scope>NUCLEOTIDE SEQUENCE [LARGE SCALE GENOMIC DNA]</scope>
    <source>
        <strain evidence="6 7">MJM4426</strain>
    </source>
</reference>
<dbReference type="InterPro" id="IPR050922">
    <property type="entry name" value="LytR/CpsA/Psr_CW_biosynth"/>
</dbReference>
<dbReference type="PANTHER" id="PTHR33392:SF6">
    <property type="entry name" value="POLYISOPRENYL-TEICHOIC ACID--PEPTIDOGLYCAN TEICHOIC ACID TRANSFERASE TAGU"/>
    <property type="match status" value="1"/>
</dbReference>
<evidence type="ECO:0000256" key="2">
    <source>
        <dbReference type="SAM" id="MobiDB-lite"/>
    </source>
</evidence>
<dbReference type="Gene3D" id="3.40.630.190">
    <property type="entry name" value="LCP protein"/>
    <property type="match status" value="1"/>
</dbReference>
<evidence type="ECO:0000256" key="3">
    <source>
        <dbReference type="SAM" id="Phobius"/>
    </source>
</evidence>
<feature type="region of interest" description="Disordered" evidence="2">
    <location>
        <begin position="600"/>
        <end position="629"/>
    </location>
</feature>
<dbReference type="Gene3D" id="3.30.70.2390">
    <property type="match status" value="1"/>
</dbReference>
<proteinExistence type="inferred from homology"/>
<keyword evidence="3" id="KW-0812">Transmembrane</keyword>
<sequence length="629" mass="66232">MDAHSRGGAEEIDPADQWVLNPQTGNYELRLDHSAGQPPSPSPSSAASAPRAAAPPPQGRRAAREPAREAAREHPREAGDRGAGRDTGREAAPRTDSGQEQPTGSRRRAAEVPGQRRRRAAEPTAPTGRRGSAQAAAGRRRGKAKEKKGRTKKVLVWTGGVTAFALLATGGVAYYLYQRLDGNLSTIDVAGAGGGSGFKRDQAINILVIGTDKRTGDGNSGYGDKNSPGHADTTILLHVSKDRTNATALSIPRDLITDIPKCDVKLEDGTEKTVPAESGVRFNTSLGQLDRNPGCTMATVHEMTGIPVDHFMMVDFNAVKTLSTAVGGVEVCVEQAVKDKKSGLDLPQGKSVIQGEQALAFVRTRQAFGNKSDLSRIQTQQQFMGSMFRQMKSSETLTSPSKLLDLADAATKALTVDAGIGSVKKLQELGMEVAKVDPKNITFATVPVLDNPAEKIKATVVLDEAKAEPLFNIIKNDISLSEVEQQEKDAKNAAKAAQAALLKGPRAQPSDVRVDVYNGSGVRGGAQSTINWLQNSAGVLKSTNKANAPADIAKTTLEFAPNQADQARALADLMGLPATALKQGTADAGEREPMTLTLGKDFRGAGVPLTGPAKAPEGAVAADKQVCAK</sequence>
<evidence type="ECO:0000259" key="5">
    <source>
        <dbReference type="Pfam" id="PF13399"/>
    </source>
</evidence>
<feature type="compositionally biased region" description="Low complexity" evidence="2">
    <location>
        <begin position="122"/>
        <end position="137"/>
    </location>
</feature>
<dbReference type="RefSeq" id="WP_069976661.1">
    <property type="nucleotide sequence ID" value="NZ_CP017316.1"/>
</dbReference>
<evidence type="ECO:0000313" key="7">
    <source>
        <dbReference type="Proteomes" id="UP000095349"/>
    </source>
</evidence>
<dbReference type="Pfam" id="PF13399">
    <property type="entry name" value="LytR_C"/>
    <property type="match status" value="1"/>
</dbReference>
<keyword evidence="7" id="KW-1185">Reference proteome</keyword>
<keyword evidence="3" id="KW-1133">Transmembrane helix</keyword>
<keyword evidence="3" id="KW-0472">Membrane</keyword>
<dbReference type="KEGG" id="srn:A4G23_02046"/>
<feature type="compositionally biased region" description="Low complexity" evidence="2">
    <location>
        <begin position="43"/>
        <end position="52"/>
    </location>
</feature>
<dbReference type="Proteomes" id="UP000095349">
    <property type="component" value="Chromosome"/>
</dbReference>
<evidence type="ECO:0000256" key="1">
    <source>
        <dbReference type="ARBA" id="ARBA00006068"/>
    </source>
</evidence>
<dbReference type="OrthoDB" id="9782542at2"/>
<feature type="compositionally biased region" description="Basic and acidic residues" evidence="2">
    <location>
        <begin position="62"/>
        <end position="93"/>
    </location>
</feature>
<feature type="domain" description="Cell envelope-related transcriptional attenuator" evidence="4">
    <location>
        <begin position="230"/>
        <end position="393"/>
    </location>
</feature>